<keyword evidence="1" id="KW-0732">Signal</keyword>
<dbReference type="GO" id="GO:0030975">
    <property type="term" value="F:thiamine binding"/>
    <property type="evidence" value="ECO:0007669"/>
    <property type="project" value="TreeGrafter"/>
</dbReference>
<evidence type="ECO:0000256" key="1">
    <source>
        <dbReference type="ARBA" id="ARBA00022729"/>
    </source>
</evidence>
<sequence length="338" mass="36695">MGLLSRTLPALLPLVFGLVAGCAGDDGDGDALVVYSAGPRPLAEAVIDDFVRETGVTVEFFGATTGQVMARLEAERYRPRADVVIFASEVAAEALKADDRLLRYQDPDWVDATEAGWHDPDGYYYATSAALVGMAVREGRHQDGLDWATVFDGDFQGRVTMPSPSRSGSAADFVVAYALSEEAMWADFLGLRRSGLDFAAANSQAISGLLVGTYDLILGAVDYLIYRQIADGAPVVMHYPPSGSAMVRRPIAIMAGTGAPDAARAFVDFYFTEPVQRRVADEHLLPARRDTEPSSTRGTRELPPLFQDDVEAALANQNRVLRRFQIEIERAEVVRGDD</sequence>
<proteinExistence type="predicted"/>
<reference evidence="2 3" key="1">
    <citation type="submission" date="2016-10" db="EMBL/GenBank/DDBJ databases">
        <authorList>
            <person name="de Groot N.N."/>
        </authorList>
    </citation>
    <scope>NUCLEOTIDE SEQUENCE [LARGE SCALE GENOMIC DNA]</scope>
    <source>
        <strain evidence="2 3">CGMCC 1.6291</strain>
    </source>
</reference>
<gene>
    <name evidence="2" type="ORF">SAMN04488052_102205</name>
</gene>
<dbReference type="PANTHER" id="PTHR30006">
    <property type="entry name" value="THIAMINE-BINDING PERIPLASMIC PROTEIN-RELATED"/>
    <property type="match status" value="1"/>
</dbReference>
<dbReference type="Proteomes" id="UP000199657">
    <property type="component" value="Unassembled WGS sequence"/>
</dbReference>
<keyword evidence="3" id="KW-1185">Reference proteome</keyword>
<dbReference type="PROSITE" id="PS51257">
    <property type="entry name" value="PROKAR_LIPOPROTEIN"/>
    <property type="match status" value="1"/>
</dbReference>
<protein>
    <submittedName>
        <fullName evidence="2">Iron(III) transport system substrate-binding protein</fullName>
    </submittedName>
</protein>
<dbReference type="EMBL" id="FOEG01000002">
    <property type="protein sequence ID" value="SEO69061.1"/>
    <property type="molecule type" value="Genomic_DNA"/>
</dbReference>
<dbReference type="Gene3D" id="3.40.190.10">
    <property type="entry name" value="Periplasmic binding protein-like II"/>
    <property type="match status" value="2"/>
</dbReference>
<dbReference type="GO" id="GO:0030976">
    <property type="term" value="F:thiamine pyrophosphate binding"/>
    <property type="evidence" value="ECO:0007669"/>
    <property type="project" value="TreeGrafter"/>
</dbReference>
<dbReference type="PANTHER" id="PTHR30006:SF2">
    <property type="entry name" value="ABC TRANSPORTER SUBSTRATE-BINDING PROTEIN"/>
    <property type="match status" value="1"/>
</dbReference>
<dbReference type="GO" id="GO:0030288">
    <property type="term" value="C:outer membrane-bounded periplasmic space"/>
    <property type="evidence" value="ECO:0007669"/>
    <property type="project" value="TreeGrafter"/>
</dbReference>
<name>A0A1H8RRG6_9GAMM</name>
<evidence type="ECO:0000313" key="2">
    <source>
        <dbReference type="EMBL" id="SEO69061.1"/>
    </source>
</evidence>
<dbReference type="SUPFAM" id="SSF53850">
    <property type="entry name" value="Periplasmic binding protein-like II"/>
    <property type="match status" value="1"/>
</dbReference>
<dbReference type="GO" id="GO:0015888">
    <property type="term" value="P:thiamine transport"/>
    <property type="evidence" value="ECO:0007669"/>
    <property type="project" value="TreeGrafter"/>
</dbReference>
<organism evidence="2 3">
    <name type="scientific">Aquisalimonas asiatica</name>
    <dbReference type="NCBI Taxonomy" id="406100"/>
    <lineage>
        <taxon>Bacteria</taxon>
        <taxon>Pseudomonadati</taxon>
        <taxon>Pseudomonadota</taxon>
        <taxon>Gammaproteobacteria</taxon>
        <taxon>Chromatiales</taxon>
        <taxon>Ectothiorhodospiraceae</taxon>
        <taxon>Aquisalimonas</taxon>
    </lineage>
</organism>
<accession>A0A1H8RRG6</accession>
<evidence type="ECO:0000313" key="3">
    <source>
        <dbReference type="Proteomes" id="UP000199657"/>
    </source>
</evidence>
<dbReference type="RefSeq" id="WP_171909830.1">
    <property type="nucleotide sequence ID" value="NZ_FOEG01000002.1"/>
</dbReference>
<dbReference type="Pfam" id="PF13531">
    <property type="entry name" value="SBP_bac_11"/>
    <property type="match status" value="1"/>
</dbReference>
<dbReference type="AlphaFoldDB" id="A0A1H8RRG6"/>
<dbReference type="STRING" id="406100.SAMN04488052_102205"/>